<dbReference type="Proteomes" id="UP000241074">
    <property type="component" value="Chromosome"/>
</dbReference>
<dbReference type="AlphaFoldDB" id="A0A2P1PM83"/>
<dbReference type="SUPFAM" id="SSF82171">
    <property type="entry name" value="DPP6 N-terminal domain-like"/>
    <property type="match status" value="2"/>
</dbReference>
<reference evidence="1 2" key="1">
    <citation type="submission" date="2018-03" db="EMBL/GenBank/DDBJ databases">
        <title>Ahniella affigens gen. nov., sp. nov., a gammaproteobacterium isolated from sandy soil near a stream.</title>
        <authorList>
            <person name="Ko Y."/>
            <person name="Kim J.-H."/>
        </authorList>
    </citation>
    <scope>NUCLEOTIDE SEQUENCE [LARGE SCALE GENOMIC DNA]</scope>
    <source>
        <strain evidence="1 2">D13</strain>
    </source>
</reference>
<organism evidence="1 2">
    <name type="scientific">Ahniella affigens</name>
    <dbReference type="NCBI Taxonomy" id="2021234"/>
    <lineage>
        <taxon>Bacteria</taxon>
        <taxon>Pseudomonadati</taxon>
        <taxon>Pseudomonadota</taxon>
        <taxon>Gammaproteobacteria</taxon>
        <taxon>Lysobacterales</taxon>
        <taxon>Rhodanobacteraceae</taxon>
        <taxon>Ahniella</taxon>
    </lineage>
</organism>
<evidence type="ECO:0000313" key="1">
    <source>
        <dbReference type="EMBL" id="AVP95953.1"/>
    </source>
</evidence>
<gene>
    <name evidence="1" type="ORF">C7S18_01515</name>
</gene>
<dbReference type="InterPro" id="IPR011048">
    <property type="entry name" value="Haem_d1_sf"/>
</dbReference>
<dbReference type="OrthoDB" id="5957825at2"/>
<dbReference type="EMBL" id="CP027860">
    <property type="protein sequence ID" value="AVP95953.1"/>
    <property type="molecule type" value="Genomic_DNA"/>
</dbReference>
<dbReference type="KEGG" id="xba:C7S18_01515"/>
<name>A0A2P1PM83_9GAMM</name>
<keyword evidence="2" id="KW-1185">Reference proteome</keyword>
<protein>
    <submittedName>
        <fullName evidence="1">Uncharacterized protein</fullName>
    </submittedName>
</protein>
<dbReference type="RefSeq" id="WP_106889882.1">
    <property type="nucleotide sequence ID" value="NZ_CP027860.1"/>
</dbReference>
<evidence type="ECO:0000313" key="2">
    <source>
        <dbReference type="Proteomes" id="UP000241074"/>
    </source>
</evidence>
<sequence length="1258" mass="134638">MTQQSKNLPDIMPVTSSRHWLTRLAGALALGTSPLLCAGSLTHLSLGQPSDAASITSLRGSARDVAVSVVMASNPNLLAEPAPPGSLTNFVLYEAASNRMFPITVAGGRSVAAESVAISANGRWLLVTSLDLIHPRMTKSEPGAFAAYLIERNTGLVWLINHLPGQPDVVSKLGIGPNLISDDGERVYFANRGGDLTSDPINTRDGRTDEVDLTYVFDRSSGQVRMASDASNAANFNLPYRQWPIWISATGDEALLSGREGTVRFQFSTGSRTPVPDPAGQTIGATFGPLVSRSGNASVVCIPAPGAIADDGNVAAARADLVSGELRYLNPPPTGTDERTGCAESVAMNDDASLIAFSAFPRRTNVDSRPQQAYLWSASMQQPQLISHAYGERNRESAGHAYVYGLSPDGNQVLLSLDSDDVLANPVTAEGSLLAHYRIDTDAMQVIPVIPGPQPAAAVCGSAAFMADQSVIFTCNEELDSNRSDWNDSTDLFRWQPGTTPSLISRRARNTGEAAIAGINRSLLAANGRWVGVQSQSRDYGVGTHDDNRLSDVFLLDTWTGRRTLVSRSIAGPDHTPNNRSRLEQISADGSVVIFNSEASDLDSDFQRPFEFLGTYSYQRDTGAIRLLNRTANNLDIAEFGSTYAIAPDGARVVYQTTVNDQVIPGFQANGARQLLLRSTRDSTSTLISAAGTNRNVGADADVSFVAASTNLDFVVFHSAATNLGVSNPPTTGLHYLADTRTGTVVPLETTELAVTPRPHNPETPVAFFSGDGQFLFFASASPSFATPIEPPGSTSLDCFRLDLTTRTWQRITSSGGDNSVQQRCTAASANGQQVLYERQDTDANTLGQTIWKLDLQAPTEVLVLTYNYPVNQGIDPQSLEMRLSPSGDRALITADVRHLIGSASASPVFGLFLFDFLTTTSEWLNSEDLSTGRSESELLGFTANTELTEIVFRERSSRILTDFPDQNGTFDAFLYRTHESFNNVGMSGLWTEPGNEGQGFQFVPLPATGQMLVSWYTYRTDTQSGTRTDQRWMLGLGEVVGDTVQFNLSAADDGVFDSNPAGAQTLRGTLTIRMQSCLAAEAQYQLNAEGGNVSGTIPLARISNDTVCQSFRTGQLPALADDTAAPYVWRVAHNGAWHNPAKPGQGLILDVSPQTNQLVATWFTFDPGNVLGNGRQAPLWLAAVGTLDGNSSRLSVFESKGGRLDAPNATVLAPVGTLDLTPTSCNTLSGQYQLQLGGATVSGSLPLERITPAPVDC</sequence>
<dbReference type="SUPFAM" id="SSF51004">
    <property type="entry name" value="C-terminal (heme d1) domain of cytochrome cd1-nitrite reductase"/>
    <property type="match status" value="1"/>
</dbReference>
<reference evidence="1 2" key="2">
    <citation type="submission" date="2018-03" db="EMBL/GenBank/DDBJ databases">
        <authorList>
            <person name="Keele B.F."/>
        </authorList>
    </citation>
    <scope>NUCLEOTIDE SEQUENCE [LARGE SCALE GENOMIC DNA]</scope>
    <source>
        <strain evidence="1 2">D13</strain>
    </source>
</reference>
<accession>A0A2P1PM83</accession>
<proteinExistence type="predicted"/>